<keyword evidence="3" id="KW-1185">Reference proteome</keyword>
<proteinExistence type="predicted"/>
<evidence type="ECO:0000256" key="1">
    <source>
        <dbReference type="SAM" id="SignalP"/>
    </source>
</evidence>
<dbReference type="Proteomes" id="UP000605013">
    <property type="component" value="Unassembled WGS sequence"/>
</dbReference>
<evidence type="ECO:0000313" key="3">
    <source>
        <dbReference type="Proteomes" id="UP000605013"/>
    </source>
</evidence>
<comment type="caution">
    <text evidence="2">The sequence shown here is derived from an EMBL/GenBank/DDBJ whole genome shotgun (WGS) entry which is preliminary data.</text>
</comment>
<accession>A0ABS1WQ02</accession>
<dbReference type="InterPro" id="IPR036322">
    <property type="entry name" value="WD40_repeat_dom_sf"/>
</dbReference>
<feature type="signal peptide" evidence="1">
    <location>
        <begin position="1"/>
        <end position="18"/>
    </location>
</feature>
<keyword evidence="1" id="KW-0732">Signal</keyword>
<dbReference type="EMBL" id="JAEMEF010000019">
    <property type="protein sequence ID" value="MBL7561209.1"/>
    <property type="molecule type" value="Genomic_DNA"/>
</dbReference>
<protein>
    <submittedName>
        <fullName evidence="2">Uncharacterized protein</fullName>
    </submittedName>
</protein>
<name>A0ABS1WQ02_9FLAO</name>
<gene>
    <name evidence="2" type="ORF">JAO71_15530</name>
</gene>
<evidence type="ECO:0000313" key="2">
    <source>
        <dbReference type="EMBL" id="MBL7561209.1"/>
    </source>
</evidence>
<feature type="non-terminal residue" evidence="2">
    <location>
        <position position="373"/>
    </location>
</feature>
<sequence>MKKLLLILTILLTTNLMGQVKIGDNPQTIDQNSLLELESADKVLVVTRISNAEMIALSPLNGAIIYNTDENCLFQYNNSTWTSLCVDVMANETITALMDNNDGTISYTSEDGSVTTIIKSALTDNGDDTYTFNNGNGNPITLDVSALETLTTLVDNANGTFTYTSENGTTTIIDTNSAETLTTIAFNADNTNIDYTDEDGVVTQLDLSNIVDNLESITTIIDNNDGTFTYTDEEGVTTTLDVANMESLTSVALNIDNTNIDYIDEDGVVSQLNLSAIVANLEALTTIVDNNNGTFTYTDEDGQTTIIDVSNLETLTSIALNSDNTNIDYTDEDGIITQLDLSAIVANLEALTTIVDNNDGTFTYTDEDGQTTI</sequence>
<organism evidence="2 3">
    <name type="scientific">Olleya sediminilitoris</name>
    <dbReference type="NCBI Taxonomy" id="2795739"/>
    <lineage>
        <taxon>Bacteria</taxon>
        <taxon>Pseudomonadati</taxon>
        <taxon>Bacteroidota</taxon>
        <taxon>Flavobacteriia</taxon>
        <taxon>Flavobacteriales</taxon>
        <taxon>Flavobacteriaceae</taxon>
    </lineage>
</organism>
<feature type="chain" id="PRO_5045794645" evidence="1">
    <location>
        <begin position="19"/>
        <end position="373"/>
    </location>
</feature>
<dbReference type="SUPFAM" id="SSF50978">
    <property type="entry name" value="WD40 repeat-like"/>
    <property type="match status" value="1"/>
</dbReference>
<reference evidence="2 3" key="1">
    <citation type="submission" date="2020-12" db="EMBL/GenBank/DDBJ databases">
        <title>Olleya sediminilitoris sp. nov., isolated from a tidal flat.</title>
        <authorList>
            <person name="Park S."/>
            <person name="Yoon J.-H."/>
        </authorList>
    </citation>
    <scope>NUCLEOTIDE SEQUENCE [LARGE SCALE GENOMIC DNA]</scope>
    <source>
        <strain evidence="2 3">YSTF-M6</strain>
    </source>
</reference>